<feature type="transmembrane region" description="Helical" evidence="6">
    <location>
        <begin position="88"/>
        <end position="111"/>
    </location>
</feature>
<dbReference type="PANTHER" id="PTHR43791:SF85">
    <property type="entry name" value="TRANSPORTER, PUTATIVE (AFU_ORTHOLOGUE AFUA_6G00710)-RELATED"/>
    <property type="match status" value="1"/>
</dbReference>
<dbReference type="InterPro" id="IPR036259">
    <property type="entry name" value="MFS_trans_sf"/>
</dbReference>
<evidence type="ECO:0000256" key="4">
    <source>
        <dbReference type="ARBA" id="ARBA00022989"/>
    </source>
</evidence>
<evidence type="ECO:0000256" key="6">
    <source>
        <dbReference type="SAM" id="Phobius"/>
    </source>
</evidence>
<feature type="transmembrane region" description="Helical" evidence="6">
    <location>
        <begin position="384"/>
        <end position="407"/>
    </location>
</feature>
<dbReference type="Gene3D" id="1.20.1250.20">
    <property type="entry name" value="MFS general substrate transporter like domains"/>
    <property type="match status" value="2"/>
</dbReference>
<gene>
    <name evidence="8" type="ORF">CPB84DRAFT_1848214</name>
</gene>
<dbReference type="Proteomes" id="UP000724874">
    <property type="component" value="Unassembled WGS sequence"/>
</dbReference>
<dbReference type="InterPro" id="IPR020846">
    <property type="entry name" value="MFS_dom"/>
</dbReference>
<feature type="transmembrane region" description="Helical" evidence="6">
    <location>
        <begin position="352"/>
        <end position="372"/>
    </location>
</feature>
<dbReference type="FunFam" id="1.20.1250.20:FF:000013">
    <property type="entry name" value="MFS general substrate transporter"/>
    <property type="match status" value="1"/>
</dbReference>
<proteinExistence type="predicted"/>
<dbReference type="SUPFAM" id="SSF103473">
    <property type="entry name" value="MFS general substrate transporter"/>
    <property type="match status" value="1"/>
</dbReference>
<dbReference type="GO" id="GO:0022857">
    <property type="term" value="F:transmembrane transporter activity"/>
    <property type="evidence" value="ECO:0007669"/>
    <property type="project" value="InterPro"/>
</dbReference>
<dbReference type="EMBL" id="JADNYJ010000060">
    <property type="protein sequence ID" value="KAF8895879.1"/>
    <property type="molecule type" value="Genomic_DNA"/>
</dbReference>
<dbReference type="OrthoDB" id="2985014at2759"/>
<dbReference type="GO" id="GO:0016020">
    <property type="term" value="C:membrane"/>
    <property type="evidence" value="ECO:0007669"/>
    <property type="project" value="UniProtKB-SubCell"/>
</dbReference>
<feature type="transmembrane region" description="Helical" evidence="6">
    <location>
        <begin position="227"/>
        <end position="252"/>
    </location>
</feature>
<keyword evidence="5 6" id="KW-0472">Membrane</keyword>
<keyword evidence="3 6" id="KW-0812">Transmembrane</keyword>
<protein>
    <submittedName>
        <fullName evidence="8">MFS general substrate transporter</fullName>
    </submittedName>
</protein>
<keyword evidence="9" id="KW-1185">Reference proteome</keyword>
<dbReference type="FunFam" id="1.20.1250.20:FF:000034">
    <property type="entry name" value="MFS general substrate transporter"/>
    <property type="match status" value="1"/>
</dbReference>
<comment type="caution">
    <text evidence="8">The sequence shown here is derived from an EMBL/GenBank/DDBJ whole genome shotgun (WGS) entry which is preliminary data.</text>
</comment>
<dbReference type="AlphaFoldDB" id="A0A9P5NKM4"/>
<sequence length="448" mass="49587">MTMFYLLSFLDRANIGNARVAGLEKGLHMTDRQYSIAVTTTYVPYILSELPSNLVLRKVGPNILMPTILTIWGIIVTLQGFVTSYKGLIAARFFLGLVEGPMFPGIVLYLSQFYTREELSLRIAYFFSSASLSGAFSGLLAAAIGKMQGVGGKPAWAWIFILEGLFSFLVGLIAFFLVPATPRDAKFLTEEEKEIVIQRLEKDRPFVNPLDTFSFREVFASAASPHVILIFIIYFLGGTNLYGLALFLPSIVSQLGFSTTHTQLLSVGPFAAGFAVTILGAYFSDRYKQRTIPLLVCLLIATAGYALYLGSHSKHTSYGSLFLMVSGIYGTTPIIAAWLSNNSEPYYRRATSIALGFVATNSGGILSTWRYPTKEGPAFRKTNIMNLTFSLVMMLLTIINSGMLHYANKRKEAKREEILAPYADGEKDGGTRAWVELGDRHPDFRYVL</sequence>
<keyword evidence="4 6" id="KW-1133">Transmembrane helix</keyword>
<feature type="transmembrane region" description="Helical" evidence="6">
    <location>
        <begin position="291"/>
        <end position="309"/>
    </location>
</feature>
<feature type="transmembrane region" description="Helical" evidence="6">
    <location>
        <begin position="123"/>
        <end position="144"/>
    </location>
</feature>
<evidence type="ECO:0000256" key="1">
    <source>
        <dbReference type="ARBA" id="ARBA00004141"/>
    </source>
</evidence>
<feature type="transmembrane region" description="Helical" evidence="6">
    <location>
        <begin position="264"/>
        <end position="284"/>
    </location>
</feature>
<evidence type="ECO:0000313" key="8">
    <source>
        <dbReference type="EMBL" id="KAF8895879.1"/>
    </source>
</evidence>
<feature type="transmembrane region" description="Helical" evidence="6">
    <location>
        <begin position="321"/>
        <end position="340"/>
    </location>
</feature>
<evidence type="ECO:0000313" key="9">
    <source>
        <dbReference type="Proteomes" id="UP000724874"/>
    </source>
</evidence>
<reference evidence="8" key="1">
    <citation type="submission" date="2020-11" db="EMBL/GenBank/DDBJ databases">
        <authorList>
            <consortium name="DOE Joint Genome Institute"/>
            <person name="Ahrendt S."/>
            <person name="Riley R."/>
            <person name="Andreopoulos W."/>
            <person name="LaButti K."/>
            <person name="Pangilinan J."/>
            <person name="Ruiz-duenas F.J."/>
            <person name="Barrasa J.M."/>
            <person name="Sanchez-Garcia M."/>
            <person name="Camarero S."/>
            <person name="Miyauchi S."/>
            <person name="Serrano A."/>
            <person name="Linde D."/>
            <person name="Babiker R."/>
            <person name="Drula E."/>
            <person name="Ayuso-Fernandez I."/>
            <person name="Pacheco R."/>
            <person name="Padilla G."/>
            <person name="Ferreira P."/>
            <person name="Barriuso J."/>
            <person name="Kellner H."/>
            <person name="Castanera R."/>
            <person name="Alfaro M."/>
            <person name="Ramirez L."/>
            <person name="Pisabarro A.G."/>
            <person name="Kuo A."/>
            <person name="Tritt A."/>
            <person name="Lipzen A."/>
            <person name="He G."/>
            <person name="Yan M."/>
            <person name="Ng V."/>
            <person name="Cullen D."/>
            <person name="Martin F."/>
            <person name="Rosso M.-N."/>
            <person name="Henrissat B."/>
            <person name="Hibbett D."/>
            <person name="Martinez A.T."/>
            <person name="Grigoriev I.V."/>
        </authorList>
    </citation>
    <scope>NUCLEOTIDE SEQUENCE</scope>
    <source>
        <strain evidence="8">AH 44721</strain>
    </source>
</reference>
<feature type="transmembrane region" description="Helical" evidence="6">
    <location>
        <begin position="156"/>
        <end position="178"/>
    </location>
</feature>
<evidence type="ECO:0000259" key="7">
    <source>
        <dbReference type="PROSITE" id="PS50850"/>
    </source>
</evidence>
<evidence type="ECO:0000256" key="2">
    <source>
        <dbReference type="ARBA" id="ARBA00022448"/>
    </source>
</evidence>
<keyword evidence="2" id="KW-0813">Transport</keyword>
<feature type="transmembrane region" description="Helical" evidence="6">
    <location>
        <begin position="63"/>
        <end position="82"/>
    </location>
</feature>
<accession>A0A9P5NKM4</accession>
<evidence type="ECO:0000256" key="5">
    <source>
        <dbReference type="ARBA" id="ARBA00023136"/>
    </source>
</evidence>
<dbReference type="Pfam" id="PF07690">
    <property type="entry name" value="MFS_1"/>
    <property type="match status" value="1"/>
</dbReference>
<dbReference type="PANTHER" id="PTHR43791">
    <property type="entry name" value="PERMEASE-RELATED"/>
    <property type="match status" value="1"/>
</dbReference>
<comment type="subcellular location">
    <subcellularLocation>
        <location evidence="1">Membrane</location>
        <topology evidence="1">Multi-pass membrane protein</topology>
    </subcellularLocation>
</comment>
<name>A0A9P5NKM4_GYMJU</name>
<evidence type="ECO:0000256" key="3">
    <source>
        <dbReference type="ARBA" id="ARBA00022692"/>
    </source>
</evidence>
<dbReference type="PROSITE" id="PS50850">
    <property type="entry name" value="MFS"/>
    <property type="match status" value="1"/>
</dbReference>
<dbReference type="InterPro" id="IPR011701">
    <property type="entry name" value="MFS"/>
</dbReference>
<feature type="domain" description="Major facilitator superfamily (MFS) profile" evidence="7">
    <location>
        <begin position="1"/>
        <end position="409"/>
    </location>
</feature>
<organism evidence="8 9">
    <name type="scientific">Gymnopilus junonius</name>
    <name type="common">Spectacular rustgill mushroom</name>
    <name type="synonym">Gymnopilus spectabilis subsp. junonius</name>
    <dbReference type="NCBI Taxonomy" id="109634"/>
    <lineage>
        <taxon>Eukaryota</taxon>
        <taxon>Fungi</taxon>
        <taxon>Dikarya</taxon>
        <taxon>Basidiomycota</taxon>
        <taxon>Agaricomycotina</taxon>
        <taxon>Agaricomycetes</taxon>
        <taxon>Agaricomycetidae</taxon>
        <taxon>Agaricales</taxon>
        <taxon>Agaricineae</taxon>
        <taxon>Hymenogastraceae</taxon>
        <taxon>Gymnopilus</taxon>
    </lineage>
</organism>